<dbReference type="EMBL" id="CANHGI010000001">
    <property type="protein sequence ID" value="CAI5439804.1"/>
    <property type="molecule type" value="Genomic_DNA"/>
</dbReference>
<protein>
    <submittedName>
        <fullName evidence="1">Uncharacterized protein</fullName>
    </submittedName>
</protein>
<name>A0A9P1I8Z1_9PELO</name>
<proteinExistence type="predicted"/>
<reference evidence="1" key="1">
    <citation type="submission" date="2022-11" db="EMBL/GenBank/DDBJ databases">
        <authorList>
            <person name="Kikuchi T."/>
        </authorList>
    </citation>
    <scope>NUCLEOTIDE SEQUENCE</scope>
    <source>
        <strain evidence="1">PS1010</strain>
    </source>
</reference>
<accession>A0A9P1I8Z1</accession>
<comment type="caution">
    <text evidence="1">The sequence shown here is derived from an EMBL/GenBank/DDBJ whole genome shotgun (WGS) entry which is preliminary data.</text>
</comment>
<sequence>MANVQGQIIGEEDDEEVEHEWLDEHPIEEVVITQDGHQDQEYVDIDMQHLPMEYEEIDSYPSLLPVRDGIPLLTLNLPDLMSKTISFTNGEKMSLCFNKRCQRQVAFEGFLYTIVGYVSESMWNVWTCVNPLCDGSIRSSPSFQELRVRTDHTSDCLQDEMQIRLRVAVYDLRLMAEFTDLSLDVLHAGFESRMKTDNPDIQFPSFEALKNTLEDHRINKIYRKRFEMQALKDKQKKMNMTPDESDLNAPNHFHRQFAMIVASN</sequence>
<keyword evidence="2" id="KW-1185">Reference proteome</keyword>
<dbReference type="OrthoDB" id="5808382at2759"/>
<organism evidence="1 2">
    <name type="scientific">Caenorhabditis angaria</name>
    <dbReference type="NCBI Taxonomy" id="860376"/>
    <lineage>
        <taxon>Eukaryota</taxon>
        <taxon>Metazoa</taxon>
        <taxon>Ecdysozoa</taxon>
        <taxon>Nematoda</taxon>
        <taxon>Chromadorea</taxon>
        <taxon>Rhabditida</taxon>
        <taxon>Rhabditina</taxon>
        <taxon>Rhabditomorpha</taxon>
        <taxon>Rhabditoidea</taxon>
        <taxon>Rhabditidae</taxon>
        <taxon>Peloderinae</taxon>
        <taxon>Caenorhabditis</taxon>
    </lineage>
</organism>
<evidence type="ECO:0000313" key="1">
    <source>
        <dbReference type="EMBL" id="CAI5439804.1"/>
    </source>
</evidence>
<evidence type="ECO:0000313" key="2">
    <source>
        <dbReference type="Proteomes" id="UP001152747"/>
    </source>
</evidence>
<gene>
    <name evidence="1" type="ORF">CAMP_LOCUS2441</name>
</gene>
<dbReference type="Proteomes" id="UP001152747">
    <property type="component" value="Unassembled WGS sequence"/>
</dbReference>
<dbReference type="AlphaFoldDB" id="A0A9P1I8Z1"/>